<dbReference type="HOGENOM" id="CLU_349489_0_0_1"/>
<dbReference type="InterPro" id="IPR006597">
    <property type="entry name" value="Sel1-like"/>
</dbReference>
<dbReference type="InterPro" id="IPR050767">
    <property type="entry name" value="Sel1_AlgK"/>
</dbReference>
<feature type="region of interest" description="Disordered" evidence="2">
    <location>
        <begin position="696"/>
        <end position="721"/>
    </location>
</feature>
<dbReference type="SMART" id="SM00671">
    <property type="entry name" value="SEL1"/>
    <property type="match status" value="7"/>
</dbReference>
<accession>G3BB90</accession>
<feature type="transmembrane region" description="Helical" evidence="3">
    <location>
        <begin position="730"/>
        <end position="749"/>
    </location>
</feature>
<sequence>MAAGVVLGGSNNASALFEAAALQIALIQSSELSPPTNSEYFDTKVQHIPNYDPAIQDYEDAPVAHPKARASMQRVVIPLLEQAAALNHSEALVTLGDIYTFGNYSAPTNYSQALVYYERAMAIQTHGHAAFMLGFMYSTGLFGEINSNPAKAQLYYQLGMEAGDPNALMAMAYRLSTGMGCPINCELSLVYYSQLARMGHQFLMNNQDQIEPNEVSFNVKIPDFIGGIYGRDVSETGDSVVDSKKKILYDFEQEYNIDNLDRKIVAKFFHALDEYDGHYSSPKNFTRAKELLEECTTYGETLVGYRTPSSLDINDRYRLSGCHALLGHMYFKGQGIQKDVERAYHHLRASTRLYNTSDALTDIGSLYEEGLVEERIPNPQQAKEYYSQAMAIEETHKNHGSRHSGRSFYKMARALIKDSPAGDIMTSPFKDYIVKTMQKAASKGDTAALVEYAEFIQSGYTNGITKPYSCYGTSIFMRVFMERLHGVYFPHLSYALEQLSEYNYKNALLGFSIAAEQGLDRAQVSAGWLLYQLDNFPVKKTKKFTPARVSSAMKYFQRASDQGDIDSTLFLGDLYFYGVESAGIFPDHGRAFNLYHVAADARSPHGCFNLAYMYEYGYGDANGTVEYHMAKRYYDLSLKYRDDIYSGNANQIPTYLALLKLRVKYYIWGKKSSFDSEQTSWLSAFKKLAAKEKQETAARKESEIADQRARQQHEGTNGNPEDEEFGIIDYFLLVVSALIFASVIVKTIVQQYRLFRNRRQANAPGDANNQQNANDEQPQPAQREGWNLNGAGVEFRRGNFEFQFMAL</sequence>
<dbReference type="Proteomes" id="UP000000707">
    <property type="component" value="Unassembled WGS sequence"/>
</dbReference>
<dbReference type="EMBL" id="GL996527">
    <property type="protein sequence ID" value="EGV61518.1"/>
    <property type="molecule type" value="Genomic_DNA"/>
</dbReference>
<dbReference type="STRING" id="590646.G3BB90"/>
<dbReference type="OrthoDB" id="27934at2759"/>
<dbReference type="InterPro" id="IPR011990">
    <property type="entry name" value="TPR-like_helical_dom_sf"/>
</dbReference>
<protein>
    <submittedName>
        <fullName evidence="4">HCP-like protein</fullName>
    </submittedName>
</protein>
<keyword evidence="5" id="KW-1185">Reference proteome</keyword>
<evidence type="ECO:0000256" key="3">
    <source>
        <dbReference type="SAM" id="Phobius"/>
    </source>
</evidence>
<feature type="compositionally biased region" description="Basic and acidic residues" evidence="2">
    <location>
        <begin position="696"/>
        <end position="713"/>
    </location>
</feature>
<dbReference type="PANTHER" id="PTHR11102">
    <property type="entry name" value="SEL-1-LIKE PROTEIN"/>
    <property type="match status" value="1"/>
</dbReference>
<evidence type="ECO:0000256" key="1">
    <source>
        <dbReference type="ARBA" id="ARBA00038101"/>
    </source>
</evidence>
<name>G3BB90_CANTC</name>
<evidence type="ECO:0000256" key="2">
    <source>
        <dbReference type="SAM" id="MobiDB-lite"/>
    </source>
</evidence>
<gene>
    <name evidence="4" type="ORF">CANTEDRAFT_94411</name>
</gene>
<keyword evidence="3" id="KW-0812">Transmembrane</keyword>
<organism evidence="5">
    <name type="scientific">Candida tenuis (strain ATCC 10573 / BCRC 21748 / CBS 615 / JCM 9827 / NBRC 10315 / NRRL Y-1498 / VKM Y-70)</name>
    <name type="common">Yeast</name>
    <name type="synonym">Yamadazyma tenuis</name>
    <dbReference type="NCBI Taxonomy" id="590646"/>
    <lineage>
        <taxon>Eukaryota</taxon>
        <taxon>Fungi</taxon>
        <taxon>Dikarya</taxon>
        <taxon>Ascomycota</taxon>
        <taxon>Saccharomycotina</taxon>
        <taxon>Pichiomycetes</taxon>
        <taxon>Debaryomycetaceae</taxon>
        <taxon>Yamadazyma</taxon>
    </lineage>
</organism>
<reference evidence="4 5" key="1">
    <citation type="journal article" date="2011" name="Proc. Natl. Acad. Sci. U.S.A.">
        <title>Comparative genomics of xylose-fermenting fungi for enhanced biofuel production.</title>
        <authorList>
            <person name="Wohlbach D.J."/>
            <person name="Kuo A."/>
            <person name="Sato T.K."/>
            <person name="Potts K.M."/>
            <person name="Salamov A.A."/>
            <person name="LaButti K.M."/>
            <person name="Sun H."/>
            <person name="Clum A."/>
            <person name="Pangilinan J.L."/>
            <person name="Lindquist E.A."/>
            <person name="Lucas S."/>
            <person name="Lapidus A."/>
            <person name="Jin M."/>
            <person name="Gunawan C."/>
            <person name="Balan V."/>
            <person name="Dale B.E."/>
            <person name="Jeffries T.W."/>
            <person name="Zinkel R."/>
            <person name="Barry K.W."/>
            <person name="Grigoriev I.V."/>
            <person name="Gasch A.P."/>
        </authorList>
    </citation>
    <scope>NUCLEOTIDE SEQUENCE [LARGE SCALE GENOMIC DNA]</scope>
    <source>
        <strain evidence="5">ATCC 10573 / BCRC 21748 / CBS 615 / JCM 9827 / NBRC 10315 / NRRL Y-1498 / VKM Y-70</strain>
    </source>
</reference>
<keyword evidence="3" id="KW-1133">Transmembrane helix</keyword>
<dbReference type="KEGG" id="cten:18250395"/>
<proteinExistence type="inferred from homology"/>
<feature type="region of interest" description="Disordered" evidence="2">
    <location>
        <begin position="762"/>
        <end position="786"/>
    </location>
</feature>
<dbReference type="AlphaFoldDB" id="G3BB90"/>
<dbReference type="PANTHER" id="PTHR11102:SF160">
    <property type="entry name" value="ERAD-ASSOCIATED E3 UBIQUITIN-PROTEIN LIGASE COMPONENT HRD3"/>
    <property type="match status" value="1"/>
</dbReference>
<evidence type="ECO:0000313" key="4">
    <source>
        <dbReference type="EMBL" id="EGV61518.1"/>
    </source>
</evidence>
<keyword evidence="3" id="KW-0472">Membrane</keyword>
<feature type="compositionally biased region" description="Low complexity" evidence="2">
    <location>
        <begin position="762"/>
        <end position="782"/>
    </location>
</feature>
<dbReference type="GeneID" id="18250395"/>
<evidence type="ECO:0000313" key="5">
    <source>
        <dbReference type="Proteomes" id="UP000000707"/>
    </source>
</evidence>
<dbReference type="SUPFAM" id="SSF81901">
    <property type="entry name" value="HCP-like"/>
    <property type="match status" value="2"/>
</dbReference>
<dbReference type="Pfam" id="PF08238">
    <property type="entry name" value="Sel1"/>
    <property type="match status" value="8"/>
</dbReference>
<comment type="similarity">
    <text evidence="1">Belongs to the sel-1 family.</text>
</comment>
<dbReference type="eggNOG" id="KOG1550">
    <property type="taxonomic scope" value="Eukaryota"/>
</dbReference>
<dbReference type="Gene3D" id="1.25.40.10">
    <property type="entry name" value="Tetratricopeptide repeat domain"/>
    <property type="match status" value="3"/>
</dbReference>